<sequence length="53" mass="5543">MSLSTVRYDVSDYDPLPPPPLGSLASALPSSLIMLELQAKGLSSNGTPSKPKD</sequence>
<evidence type="ECO:0000313" key="2">
    <source>
        <dbReference type="Proteomes" id="UP001370758"/>
    </source>
</evidence>
<reference evidence="1 2" key="1">
    <citation type="submission" date="2023-08" db="EMBL/GenBank/DDBJ databases">
        <authorList>
            <person name="Palmer J.M."/>
        </authorList>
    </citation>
    <scope>NUCLEOTIDE SEQUENCE [LARGE SCALE GENOMIC DNA]</scope>
    <source>
        <strain evidence="1 2">TWF481</strain>
    </source>
</reference>
<comment type="caution">
    <text evidence="1">The sequence shown here is derived from an EMBL/GenBank/DDBJ whole genome shotgun (WGS) entry which is preliminary data.</text>
</comment>
<organism evidence="1 2">
    <name type="scientific">Arthrobotrys musiformis</name>
    <dbReference type="NCBI Taxonomy" id="47236"/>
    <lineage>
        <taxon>Eukaryota</taxon>
        <taxon>Fungi</taxon>
        <taxon>Dikarya</taxon>
        <taxon>Ascomycota</taxon>
        <taxon>Pezizomycotina</taxon>
        <taxon>Orbiliomycetes</taxon>
        <taxon>Orbiliales</taxon>
        <taxon>Orbiliaceae</taxon>
        <taxon>Arthrobotrys</taxon>
    </lineage>
</organism>
<evidence type="ECO:0000313" key="1">
    <source>
        <dbReference type="EMBL" id="KAK6504524.1"/>
    </source>
</evidence>
<proteinExistence type="predicted"/>
<dbReference type="AlphaFoldDB" id="A0AAV9WAX4"/>
<protein>
    <submittedName>
        <fullName evidence="1">Uncharacterized protein</fullName>
    </submittedName>
</protein>
<keyword evidence="2" id="KW-1185">Reference proteome</keyword>
<accession>A0AAV9WAX4</accession>
<name>A0AAV9WAX4_9PEZI</name>
<gene>
    <name evidence="1" type="ORF">TWF481_006465</name>
</gene>
<dbReference type="EMBL" id="JAVHJL010000004">
    <property type="protein sequence ID" value="KAK6504524.1"/>
    <property type="molecule type" value="Genomic_DNA"/>
</dbReference>
<dbReference type="Proteomes" id="UP001370758">
    <property type="component" value="Unassembled WGS sequence"/>
</dbReference>